<organism evidence="1 2">
    <name type="scientific">Roseibium album</name>
    <dbReference type="NCBI Taxonomy" id="311410"/>
    <lineage>
        <taxon>Bacteria</taxon>
        <taxon>Pseudomonadati</taxon>
        <taxon>Pseudomonadota</taxon>
        <taxon>Alphaproteobacteria</taxon>
        <taxon>Hyphomicrobiales</taxon>
        <taxon>Stappiaceae</taxon>
        <taxon>Roseibium</taxon>
    </lineage>
</organism>
<dbReference type="STRING" id="311410.LA5095_00815"/>
<proteinExistence type="predicted"/>
<dbReference type="AlphaFoldDB" id="A0A0M7AHT0"/>
<protein>
    <submittedName>
        <fullName evidence="1">Uncharacterized protein</fullName>
    </submittedName>
</protein>
<evidence type="ECO:0000313" key="1">
    <source>
        <dbReference type="EMBL" id="CTQ74207.1"/>
    </source>
</evidence>
<dbReference type="EMBL" id="CXWC01000011">
    <property type="protein sequence ID" value="CTQ74207.1"/>
    <property type="molecule type" value="Genomic_DNA"/>
</dbReference>
<dbReference type="Proteomes" id="UP000049983">
    <property type="component" value="Unassembled WGS sequence"/>
</dbReference>
<name>A0A0M7AHT0_9HYPH</name>
<keyword evidence="2" id="KW-1185">Reference proteome</keyword>
<gene>
    <name evidence="1" type="ORF">LA5096_03955</name>
</gene>
<evidence type="ECO:0000313" key="2">
    <source>
        <dbReference type="Proteomes" id="UP000049983"/>
    </source>
</evidence>
<accession>A0A0M7AHT0</accession>
<reference evidence="2" key="1">
    <citation type="submission" date="2015-07" db="EMBL/GenBank/DDBJ databases">
        <authorList>
            <person name="Rodrigo-Torres Lidia"/>
            <person name="Arahal R.David."/>
        </authorList>
    </citation>
    <scope>NUCLEOTIDE SEQUENCE [LARGE SCALE GENOMIC DNA]</scope>
    <source>
        <strain evidence="2">CECT 5096</strain>
    </source>
</reference>
<sequence length="41" mass="4418">MTSSWPQNQAEGAFQTITIIPVTALLPQNTVFNALEGDSII</sequence>